<evidence type="ECO:0000313" key="7">
    <source>
        <dbReference type="EMBL" id="PVE46260.1"/>
    </source>
</evidence>
<dbReference type="Proteomes" id="UP000244810">
    <property type="component" value="Unassembled WGS sequence"/>
</dbReference>
<dbReference type="RefSeq" id="WP_107753123.1">
    <property type="nucleotide sequence ID" value="NZ_QBKF01000009.1"/>
</dbReference>
<name>A0A2T7UNG7_9RHOB</name>
<feature type="transmembrane region" description="Helical" evidence="6">
    <location>
        <begin position="277"/>
        <end position="298"/>
    </location>
</feature>
<feature type="transmembrane region" description="Helical" evidence="6">
    <location>
        <begin position="211"/>
        <end position="230"/>
    </location>
</feature>
<dbReference type="GO" id="GO:0005886">
    <property type="term" value="C:plasma membrane"/>
    <property type="evidence" value="ECO:0007669"/>
    <property type="project" value="UniProtKB-SubCell"/>
</dbReference>
<evidence type="ECO:0000256" key="2">
    <source>
        <dbReference type="ARBA" id="ARBA00022475"/>
    </source>
</evidence>
<dbReference type="EMBL" id="QDDR01000009">
    <property type="protein sequence ID" value="PVE46260.1"/>
    <property type="molecule type" value="Genomic_DNA"/>
</dbReference>
<dbReference type="Gene3D" id="1.20.58.220">
    <property type="entry name" value="Phosphate transport system protein phou homolog 2, domain 2"/>
    <property type="match status" value="1"/>
</dbReference>
<dbReference type="SUPFAM" id="SSF109755">
    <property type="entry name" value="PhoU-like"/>
    <property type="match status" value="1"/>
</dbReference>
<accession>A0A2T7UNG7</accession>
<keyword evidence="4 6" id="KW-1133">Transmembrane helix</keyword>
<dbReference type="InterPro" id="IPR003841">
    <property type="entry name" value="Na/Pi_transpt"/>
</dbReference>
<organism evidence="7 8">
    <name type="scientific">Pararhodobacter aggregans</name>
    <dbReference type="NCBI Taxonomy" id="404875"/>
    <lineage>
        <taxon>Bacteria</taxon>
        <taxon>Pseudomonadati</taxon>
        <taxon>Pseudomonadota</taxon>
        <taxon>Alphaproteobacteria</taxon>
        <taxon>Rhodobacterales</taxon>
        <taxon>Paracoccaceae</taxon>
        <taxon>Pararhodobacter</taxon>
    </lineage>
</organism>
<comment type="caution">
    <text evidence="7">The sequence shown here is derived from an EMBL/GenBank/DDBJ whole genome shotgun (WGS) entry which is preliminary data.</text>
</comment>
<protein>
    <submittedName>
        <fullName evidence="7">Na+ cotransporter</fullName>
    </submittedName>
</protein>
<keyword evidence="5 6" id="KW-0472">Membrane</keyword>
<dbReference type="OrthoDB" id="5778511at2"/>
<feature type="transmembrane region" description="Helical" evidence="6">
    <location>
        <begin position="175"/>
        <end position="199"/>
    </location>
</feature>
<evidence type="ECO:0000256" key="5">
    <source>
        <dbReference type="ARBA" id="ARBA00023136"/>
    </source>
</evidence>
<evidence type="ECO:0000256" key="6">
    <source>
        <dbReference type="SAM" id="Phobius"/>
    </source>
</evidence>
<feature type="transmembrane region" description="Helical" evidence="6">
    <location>
        <begin position="6"/>
        <end position="24"/>
    </location>
</feature>
<keyword evidence="8" id="KW-1185">Reference proteome</keyword>
<keyword evidence="2" id="KW-1003">Cell membrane</keyword>
<dbReference type="InterPro" id="IPR038078">
    <property type="entry name" value="PhoU-like_sf"/>
</dbReference>
<dbReference type="PANTHER" id="PTHR10010:SF46">
    <property type="entry name" value="SODIUM-DEPENDENT PHOSPHATE TRANSPORT PROTEIN 2B"/>
    <property type="match status" value="1"/>
</dbReference>
<dbReference type="GO" id="GO:0044341">
    <property type="term" value="P:sodium-dependent phosphate transport"/>
    <property type="evidence" value="ECO:0007669"/>
    <property type="project" value="InterPro"/>
</dbReference>
<evidence type="ECO:0000256" key="1">
    <source>
        <dbReference type="ARBA" id="ARBA00004651"/>
    </source>
</evidence>
<feature type="transmembrane region" description="Helical" evidence="6">
    <location>
        <begin position="102"/>
        <end position="123"/>
    </location>
</feature>
<feature type="transmembrane region" description="Helical" evidence="6">
    <location>
        <begin position="251"/>
        <end position="271"/>
    </location>
</feature>
<sequence length="553" mass="58326">MHPILILINLAAAVMLLLYAVRMVRTGIERAHGAALRDRLQGASGNRVTAALGGMVLAMLLQSATAVGVLAAGFAASGIVTVATGLAALLGADLGSALVVRLLALDLSELVPILILTGCVLFLKVEARRAKQYGRIVLGVGFVLLSLQMIGAATLPMRESAALPVIMDYLGRDALMSFLVAALLAWLVHSSVATVLLLAALAQGGGLPMTAALPMLLGANVGGAVIAVWLTRGMDPVSRRIPLGNLILRGAAALVLLWLGWMSGAGLPAWLGEGASVRIVNAHVVFNAVIAVCALPLIRPALWLAERLAPEQPQPVIAGQRRKTALDRATLALPQLALASAKRELLLMGAALEEMLRPAPQLLDGAPPDLLAATSALDEEMNRRHADVKLFLAALNEGGLTPDEARESLHLTGVAINLEYAGDIVAKSLLPVAQKKTASGRSFSAKGRDELRAMHARVLTNLQLAMNVLISGDPDAARQLMREKEVMRALERDSHQAHLGRLSAGNAESLATSHWHLEALRAYKEINSLLVSVALPILEERGEVLRSRLAPGQ</sequence>
<reference evidence="7 8" key="1">
    <citation type="journal article" date="2011" name="Syst. Appl. Microbiol.">
        <title>Defluviimonas denitrificans gen. nov., sp. nov., and Pararhodobacter aggregans gen. nov., sp. nov., non-phototrophic Rhodobacteraceae from the biofilter of a marine aquaculture.</title>
        <authorList>
            <person name="Foesel B.U."/>
            <person name="Drake H.L."/>
            <person name="Schramm A."/>
        </authorList>
    </citation>
    <scope>NUCLEOTIDE SEQUENCE [LARGE SCALE GENOMIC DNA]</scope>
    <source>
        <strain evidence="7 8">D1-19</strain>
    </source>
</reference>
<feature type="transmembrane region" description="Helical" evidence="6">
    <location>
        <begin position="70"/>
        <end position="90"/>
    </location>
</feature>
<evidence type="ECO:0000256" key="4">
    <source>
        <dbReference type="ARBA" id="ARBA00022989"/>
    </source>
</evidence>
<dbReference type="NCBIfam" id="NF037997">
    <property type="entry name" value="Na_Pi_symport"/>
    <property type="match status" value="1"/>
</dbReference>
<dbReference type="AlphaFoldDB" id="A0A2T7UNG7"/>
<gene>
    <name evidence="7" type="ORF">DDE23_16570</name>
</gene>
<comment type="subcellular location">
    <subcellularLocation>
        <location evidence="1">Cell membrane</location>
        <topology evidence="1">Multi-pass membrane protein</topology>
    </subcellularLocation>
</comment>
<dbReference type="GO" id="GO:0005436">
    <property type="term" value="F:sodium:phosphate symporter activity"/>
    <property type="evidence" value="ECO:0007669"/>
    <property type="project" value="InterPro"/>
</dbReference>
<keyword evidence="3 6" id="KW-0812">Transmembrane</keyword>
<dbReference type="PANTHER" id="PTHR10010">
    <property type="entry name" value="SOLUTE CARRIER FAMILY 34 SODIUM PHOSPHATE , MEMBER 2-RELATED"/>
    <property type="match status" value="1"/>
</dbReference>
<feature type="transmembrane region" description="Helical" evidence="6">
    <location>
        <begin position="135"/>
        <end position="155"/>
    </location>
</feature>
<dbReference type="Pfam" id="PF02690">
    <property type="entry name" value="Na_Pi_cotrans"/>
    <property type="match status" value="2"/>
</dbReference>
<evidence type="ECO:0000256" key="3">
    <source>
        <dbReference type="ARBA" id="ARBA00022692"/>
    </source>
</evidence>
<evidence type="ECO:0000313" key="8">
    <source>
        <dbReference type="Proteomes" id="UP000244810"/>
    </source>
</evidence>
<proteinExistence type="predicted"/>